<keyword evidence="2" id="KW-1185">Reference proteome</keyword>
<protein>
    <submittedName>
        <fullName evidence="1">Uncharacterized protein</fullName>
    </submittedName>
</protein>
<gene>
    <name evidence="1" type="ORF">GCM10022222_42440</name>
</gene>
<organism evidence="1 2">
    <name type="scientific">Amycolatopsis ultiminotia</name>
    <dbReference type="NCBI Taxonomy" id="543629"/>
    <lineage>
        <taxon>Bacteria</taxon>
        <taxon>Bacillati</taxon>
        <taxon>Actinomycetota</taxon>
        <taxon>Actinomycetes</taxon>
        <taxon>Pseudonocardiales</taxon>
        <taxon>Pseudonocardiaceae</taxon>
        <taxon>Amycolatopsis</taxon>
    </lineage>
</organism>
<dbReference type="Proteomes" id="UP001500689">
    <property type="component" value="Unassembled WGS sequence"/>
</dbReference>
<dbReference type="RefSeq" id="WP_344862356.1">
    <property type="nucleotide sequence ID" value="NZ_BAAAZN010000008.1"/>
</dbReference>
<comment type="caution">
    <text evidence="1">The sequence shown here is derived from an EMBL/GenBank/DDBJ whole genome shotgun (WGS) entry which is preliminary data.</text>
</comment>
<dbReference type="EMBL" id="BAAAZN010000008">
    <property type="protein sequence ID" value="GAA3554293.1"/>
    <property type="molecule type" value="Genomic_DNA"/>
</dbReference>
<evidence type="ECO:0000313" key="2">
    <source>
        <dbReference type="Proteomes" id="UP001500689"/>
    </source>
</evidence>
<sequence>MCGLVELNELQAVRPAVGAPVGVVAAWHERRAVVLEHMAAEGSAMAAGAALSAHRKASGLMAVPAAA</sequence>
<accession>A0ABP6WT95</accession>
<evidence type="ECO:0000313" key="1">
    <source>
        <dbReference type="EMBL" id="GAA3554293.1"/>
    </source>
</evidence>
<reference evidence="2" key="1">
    <citation type="journal article" date="2019" name="Int. J. Syst. Evol. Microbiol.">
        <title>The Global Catalogue of Microorganisms (GCM) 10K type strain sequencing project: providing services to taxonomists for standard genome sequencing and annotation.</title>
        <authorList>
            <consortium name="The Broad Institute Genomics Platform"/>
            <consortium name="The Broad Institute Genome Sequencing Center for Infectious Disease"/>
            <person name="Wu L."/>
            <person name="Ma J."/>
        </authorList>
    </citation>
    <scope>NUCLEOTIDE SEQUENCE [LARGE SCALE GENOMIC DNA]</scope>
    <source>
        <strain evidence="2">JCM 16898</strain>
    </source>
</reference>
<name>A0ABP6WT95_9PSEU</name>
<proteinExistence type="predicted"/>